<reference evidence="1" key="1">
    <citation type="journal article" date="2020" name="Nature">
        <title>Giant virus diversity and host interactions through global metagenomics.</title>
        <authorList>
            <person name="Schulz F."/>
            <person name="Roux S."/>
            <person name="Paez-Espino D."/>
            <person name="Jungbluth S."/>
            <person name="Walsh D.A."/>
            <person name="Denef V.J."/>
            <person name="McMahon K.D."/>
            <person name="Konstantinidis K.T."/>
            <person name="Eloe-Fadrosh E.A."/>
            <person name="Kyrpides N.C."/>
            <person name="Woyke T."/>
        </authorList>
    </citation>
    <scope>NUCLEOTIDE SEQUENCE</scope>
    <source>
        <strain evidence="1">GVMAG-M-3300023174-131</strain>
    </source>
</reference>
<evidence type="ECO:0000313" key="1">
    <source>
        <dbReference type="EMBL" id="QHT13513.1"/>
    </source>
</evidence>
<accession>A0A6C0DAS2</accession>
<proteinExistence type="predicted"/>
<dbReference type="SUPFAM" id="SSF55945">
    <property type="entry name" value="TATA-box binding protein-like"/>
    <property type="match status" value="2"/>
</dbReference>
<dbReference type="AlphaFoldDB" id="A0A6C0DAS2"/>
<name>A0A6C0DAS2_9ZZZZ</name>
<dbReference type="EMBL" id="MN739572">
    <property type="protein sequence ID" value="QHT13513.1"/>
    <property type="molecule type" value="Genomic_DNA"/>
</dbReference>
<dbReference type="InterPro" id="IPR012295">
    <property type="entry name" value="TBP_dom_sf"/>
</dbReference>
<protein>
    <submittedName>
        <fullName evidence="1">Uncharacterized protein</fullName>
    </submittedName>
</protein>
<dbReference type="Gene3D" id="3.30.310.10">
    <property type="entry name" value="TATA-Binding Protein"/>
    <property type="match status" value="1"/>
</dbReference>
<sequence>MAKKTCTDLEIIDYLNVKDNEIDNLPVGVTISTMCASCKLGTELNIVNIEKYLQLNIDDILCVKMNDEKIRTLIPDKKKNKRDKKLDNPKKQGNHFYNQITVVIRIGHGPIIDWEKEQKINLKLFKNGSVQMSGCKTIKNINIVLNKLLFKLKEIKAKIEDGKIVEKKFVDNISNLGINYFKIDMINSNYKVNMQIDRAKLYSLLLKKKIKSSFEPCIRACVIIKQTPEIDNDDLKEISIFIFQKGNIIITGARRRTHILSAYKYINNILVTHSDEISKKDEKEDEDLIMDLYKDIIEDVNNGLISI</sequence>
<organism evidence="1">
    <name type="scientific">viral metagenome</name>
    <dbReference type="NCBI Taxonomy" id="1070528"/>
    <lineage>
        <taxon>unclassified sequences</taxon>
        <taxon>metagenomes</taxon>
        <taxon>organismal metagenomes</taxon>
    </lineage>
</organism>